<sequence>MNCKFSLTASLSVMLLTGCVTNYSDSGNTTPGGASPIFPEETYFERVNLFQLLNPHDNLVNLNGVNNATDDEYYIEYALDEFYKRVADATPTNKSIARNRVQDRIIAASNQRCETYKQSLYELDRNFNFITGSITTALAGAGAIIAHEQTAKELAALAGISSGVRAEFNADYFRNITIEVISKGIDARRAREKQAMGAKKRQPFIDYTVEAAIADAVNYHGACTAISGLQEAGDAIAKQSADPGLQAVIANYNVIRSSANTSTQSDLELLTARSQETDPIFSFLRAQQIFEEINQHGQALVDIAIEVPEDDEELAVARSELKTQSNSLVQKIEVLQLEIRQKLSAEEQARISSLKSGWPMQFAQLSLFDDEDSNGKRLMIEQLNSEITAAEALQADYILQVSRMRSLIRSINDLIVRIEASTG</sequence>
<name>A0A2A5B7H5_9GAMM</name>
<evidence type="ECO:0000313" key="2">
    <source>
        <dbReference type="EMBL" id="PCJ27534.1"/>
    </source>
</evidence>
<reference evidence="3" key="1">
    <citation type="submission" date="2017-08" db="EMBL/GenBank/DDBJ databases">
        <title>A dynamic microbial community with high functional redundancy inhabits the cold, oxic subseafloor aquifer.</title>
        <authorList>
            <person name="Tully B.J."/>
            <person name="Wheat C.G."/>
            <person name="Glazer B.T."/>
            <person name="Huber J.A."/>
        </authorList>
    </citation>
    <scope>NUCLEOTIDE SEQUENCE [LARGE SCALE GENOMIC DNA]</scope>
</reference>
<feature type="chain" id="PRO_5012133351" evidence="1">
    <location>
        <begin position="23"/>
        <end position="423"/>
    </location>
</feature>
<gene>
    <name evidence="2" type="ORF">COA96_03275</name>
</gene>
<accession>A0A2A5B7H5</accession>
<organism evidence="2 3">
    <name type="scientific">SAR86 cluster bacterium</name>
    <dbReference type="NCBI Taxonomy" id="2030880"/>
    <lineage>
        <taxon>Bacteria</taxon>
        <taxon>Pseudomonadati</taxon>
        <taxon>Pseudomonadota</taxon>
        <taxon>Gammaproteobacteria</taxon>
        <taxon>SAR86 cluster</taxon>
    </lineage>
</organism>
<evidence type="ECO:0000313" key="3">
    <source>
        <dbReference type="Proteomes" id="UP000218327"/>
    </source>
</evidence>
<feature type="signal peptide" evidence="1">
    <location>
        <begin position="1"/>
        <end position="22"/>
    </location>
</feature>
<dbReference type="PROSITE" id="PS51257">
    <property type="entry name" value="PROKAR_LIPOPROTEIN"/>
    <property type="match status" value="1"/>
</dbReference>
<comment type="caution">
    <text evidence="2">The sequence shown here is derived from an EMBL/GenBank/DDBJ whole genome shotgun (WGS) entry which is preliminary data.</text>
</comment>
<dbReference type="EMBL" id="NVVJ01000006">
    <property type="protein sequence ID" value="PCJ27534.1"/>
    <property type="molecule type" value="Genomic_DNA"/>
</dbReference>
<dbReference type="AlphaFoldDB" id="A0A2A5B7H5"/>
<keyword evidence="1" id="KW-0732">Signal</keyword>
<dbReference type="Proteomes" id="UP000218327">
    <property type="component" value="Unassembled WGS sequence"/>
</dbReference>
<proteinExistence type="predicted"/>
<protein>
    <submittedName>
        <fullName evidence="2">Uncharacterized protein</fullName>
    </submittedName>
</protein>
<evidence type="ECO:0000256" key="1">
    <source>
        <dbReference type="SAM" id="SignalP"/>
    </source>
</evidence>